<dbReference type="Pfam" id="PF02518">
    <property type="entry name" value="HATPase_c"/>
    <property type="match status" value="1"/>
</dbReference>
<dbReference type="RefSeq" id="WP_183979944.1">
    <property type="nucleotide sequence ID" value="NZ_JACHEB010000010.1"/>
</dbReference>
<dbReference type="EC" id="2.7.13.3" evidence="2"/>
<sequence>MDSATRHRDSFEDQSQKLKACEENLRRHHQLALAGRLVGATMHEVNNRLGALTNLIYLAKCATASESKAVEYLEIADDELRGLGEITSKSLGFIRVDNEARDIDLVELAESALHLHRVKISSKRINVQTRSDETVIAMIKRGEIFQVLTNLLLNAIDALPHSGSLHVRVILRQKEAIMTVADNGVGIPEAMRDTLFDSFKSSKVEGNGLGLWIVKEIIHNHRGRIQFRSSTLQGKSGTIFRVFLPINELVA</sequence>
<evidence type="ECO:0000313" key="11">
    <source>
        <dbReference type="Proteomes" id="UP000535182"/>
    </source>
</evidence>
<dbReference type="GO" id="GO:0000160">
    <property type="term" value="P:phosphorelay signal transduction system"/>
    <property type="evidence" value="ECO:0007669"/>
    <property type="project" value="UniProtKB-KW"/>
</dbReference>
<dbReference type="SUPFAM" id="SSF55874">
    <property type="entry name" value="ATPase domain of HSP90 chaperone/DNA topoisomerase II/histidine kinase"/>
    <property type="match status" value="1"/>
</dbReference>
<gene>
    <name evidence="10" type="ORF">HDF14_004121</name>
</gene>
<dbReference type="CDD" id="cd00075">
    <property type="entry name" value="HATPase"/>
    <property type="match status" value="1"/>
</dbReference>
<dbReference type="PRINTS" id="PR00344">
    <property type="entry name" value="BCTRLSENSOR"/>
</dbReference>
<evidence type="ECO:0000256" key="5">
    <source>
        <dbReference type="ARBA" id="ARBA00022741"/>
    </source>
</evidence>
<dbReference type="Gene3D" id="1.10.287.130">
    <property type="match status" value="1"/>
</dbReference>
<dbReference type="Gene3D" id="3.30.565.10">
    <property type="entry name" value="Histidine kinase-like ATPase, C-terminal domain"/>
    <property type="match status" value="1"/>
</dbReference>
<feature type="domain" description="Histidine kinase" evidence="9">
    <location>
        <begin position="40"/>
        <end position="248"/>
    </location>
</feature>
<keyword evidence="11" id="KW-1185">Reference proteome</keyword>
<dbReference type="InterPro" id="IPR004358">
    <property type="entry name" value="Sig_transdc_His_kin-like_C"/>
</dbReference>
<dbReference type="AlphaFoldDB" id="A0A9X0U5F3"/>
<protein>
    <recommendedName>
        <fullName evidence="2">histidine kinase</fullName>
        <ecNumber evidence="2">2.7.13.3</ecNumber>
    </recommendedName>
</protein>
<accession>A0A9X0U5F3</accession>
<keyword evidence="6 10" id="KW-0418">Kinase</keyword>
<evidence type="ECO:0000259" key="9">
    <source>
        <dbReference type="PROSITE" id="PS50109"/>
    </source>
</evidence>
<keyword evidence="5" id="KW-0547">Nucleotide-binding</keyword>
<keyword evidence="8" id="KW-0902">Two-component regulatory system</keyword>
<dbReference type="PANTHER" id="PTHR43065">
    <property type="entry name" value="SENSOR HISTIDINE KINASE"/>
    <property type="match status" value="1"/>
</dbReference>
<evidence type="ECO:0000256" key="3">
    <source>
        <dbReference type="ARBA" id="ARBA00022553"/>
    </source>
</evidence>
<name>A0A9X0U5F3_9BACT</name>
<dbReference type="Proteomes" id="UP000535182">
    <property type="component" value="Unassembled WGS sequence"/>
</dbReference>
<keyword evidence="3" id="KW-0597">Phosphoprotein</keyword>
<evidence type="ECO:0000313" key="10">
    <source>
        <dbReference type="EMBL" id="MBB5330486.1"/>
    </source>
</evidence>
<organism evidence="10 11">
    <name type="scientific">Tunturiibacter gelidiferens</name>
    <dbReference type="NCBI Taxonomy" id="3069689"/>
    <lineage>
        <taxon>Bacteria</taxon>
        <taxon>Pseudomonadati</taxon>
        <taxon>Acidobacteriota</taxon>
        <taxon>Terriglobia</taxon>
        <taxon>Terriglobales</taxon>
        <taxon>Acidobacteriaceae</taxon>
        <taxon>Tunturiibacter</taxon>
    </lineage>
</organism>
<evidence type="ECO:0000256" key="6">
    <source>
        <dbReference type="ARBA" id="ARBA00022777"/>
    </source>
</evidence>
<reference evidence="10 11" key="1">
    <citation type="submission" date="2020-08" db="EMBL/GenBank/DDBJ databases">
        <title>Genomic Encyclopedia of Type Strains, Phase IV (KMG-V): Genome sequencing to study the core and pangenomes of soil and plant-associated prokaryotes.</title>
        <authorList>
            <person name="Whitman W."/>
        </authorList>
    </citation>
    <scope>NUCLEOTIDE SEQUENCE [LARGE SCALE GENOMIC DNA]</scope>
    <source>
        <strain evidence="10 11">X5P2</strain>
    </source>
</reference>
<evidence type="ECO:0000256" key="4">
    <source>
        <dbReference type="ARBA" id="ARBA00022679"/>
    </source>
</evidence>
<evidence type="ECO:0000256" key="2">
    <source>
        <dbReference type="ARBA" id="ARBA00012438"/>
    </source>
</evidence>
<proteinExistence type="predicted"/>
<evidence type="ECO:0000256" key="8">
    <source>
        <dbReference type="ARBA" id="ARBA00023012"/>
    </source>
</evidence>
<dbReference type="GO" id="GO:0004673">
    <property type="term" value="F:protein histidine kinase activity"/>
    <property type="evidence" value="ECO:0007669"/>
    <property type="project" value="UniProtKB-EC"/>
</dbReference>
<comment type="caution">
    <text evidence="10">The sequence shown here is derived from an EMBL/GenBank/DDBJ whole genome shotgun (WGS) entry which is preliminary data.</text>
</comment>
<dbReference type="InterPro" id="IPR003594">
    <property type="entry name" value="HATPase_dom"/>
</dbReference>
<keyword evidence="4" id="KW-0808">Transferase</keyword>
<dbReference type="GO" id="GO:0005524">
    <property type="term" value="F:ATP binding"/>
    <property type="evidence" value="ECO:0007669"/>
    <property type="project" value="UniProtKB-KW"/>
</dbReference>
<dbReference type="PROSITE" id="PS50109">
    <property type="entry name" value="HIS_KIN"/>
    <property type="match status" value="1"/>
</dbReference>
<keyword evidence="7" id="KW-0067">ATP-binding</keyword>
<comment type="catalytic activity">
    <reaction evidence="1">
        <text>ATP + protein L-histidine = ADP + protein N-phospho-L-histidine.</text>
        <dbReference type="EC" id="2.7.13.3"/>
    </reaction>
</comment>
<evidence type="ECO:0000256" key="1">
    <source>
        <dbReference type="ARBA" id="ARBA00000085"/>
    </source>
</evidence>
<dbReference type="InterPro" id="IPR036890">
    <property type="entry name" value="HATPase_C_sf"/>
</dbReference>
<dbReference type="SMART" id="SM00387">
    <property type="entry name" value="HATPase_c"/>
    <property type="match status" value="1"/>
</dbReference>
<dbReference type="PANTHER" id="PTHR43065:SF10">
    <property type="entry name" value="PEROXIDE STRESS-ACTIVATED HISTIDINE KINASE MAK3"/>
    <property type="match status" value="1"/>
</dbReference>
<dbReference type="InterPro" id="IPR005467">
    <property type="entry name" value="His_kinase_dom"/>
</dbReference>
<evidence type="ECO:0000256" key="7">
    <source>
        <dbReference type="ARBA" id="ARBA00022840"/>
    </source>
</evidence>
<dbReference type="EMBL" id="JACHEB010000010">
    <property type="protein sequence ID" value="MBB5330486.1"/>
    <property type="molecule type" value="Genomic_DNA"/>
</dbReference>